<evidence type="ECO:0000313" key="7">
    <source>
        <dbReference type="Proteomes" id="UP000271098"/>
    </source>
</evidence>
<evidence type="ECO:0000256" key="1">
    <source>
        <dbReference type="ARBA" id="ARBA00012368"/>
    </source>
</evidence>
<dbReference type="WBParaSite" id="GPUH_0000538601-mRNA-1">
    <property type="protein sequence ID" value="GPUH_0000538601-mRNA-1"/>
    <property type="gene ID" value="GPUH_0000538601"/>
</dbReference>
<feature type="domain" description="Phosphatidylinositol-specific phospholipase C X" evidence="5">
    <location>
        <begin position="157"/>
        <end position="182"/>
    </location>
</feature>
<dbReference type="Proteomes" id="UP000271098">
    <property type="component" value="Unassembled WGS sequence"/>
</dbReference>
<dbReference type="PANTHER" id="PTHR10336">
    <property type="entry name" value="PHOSPHOINOSITIDE-SPECIFIC PHOSPHOLIPASE C FAMILY PROTEIN"/>
    <property type="match status" value="1"/>
</dbReference>
<dbReference type="GO" id="GO:0046488">
    <property type="term" value="P:phosphatidylinositol metabolic process"/>
    <property type="evidence" value="ECO:0007669"/>
    <property type="project" value="TreeGrafter"/>
</dbReference>
<dbReference type="InterPro" id="IPR017946">
    <property type="entry name" value="PLC-like_Pdiesterase_TIM-brl"/>
</dbReference>
<reference evidence="6 7" key="2">
    <citation type="submission" date="2018-11" db="EMBL/GenBank/DDBJ databases">
        <authorList>
            <consortium name="Pathogen Informatics"/>
        </authorList>
    </citation>
    <scope>NUCLEOTIDE SEQUENCE [LARGE SCALE GENOMIC DNA]</scope>
</reference>
<keyword evidence="4" id="KW-0443">Lipid metabolism</keyword>
<evidence type="ECO:0000256" key="2">
    <source>
        <dbReference type="ARBA" id="ARBA00022801"/>
    </source>
</evidence>
<dbReference type="SUPFAM" id="SSF51695">
    <property type="entry name" value="PLC-like phosphodiesterases"/>
    <property type="match status" value="1"/>
</dbReference>
<dbReference type="GO" id="GO:0048015">
    <property type="term" value="P:phosphatidylinositol-mediated signaling"/>
    <property type="evidence" value="ECO:0007669"/>
    <property type="project" value="TreeGrafter"/>
</dbReference>
<gene>
    <name evidence="6" type="ORF">GPUH_LOCUS5379</name>
</gene>
<dbReference type="GO" id="GO:0016042">
    <property type="term" value="P:lipid catabolic process"/>
    <property type="evidence" value="ECO:0007669"/>
    <property type="project" value="UniProtKB-KW"/>
</dbReference>
<evidence type="ECO:0000313" key="8">
    <source>
        <dbReference type="WBParaSite" id="GPUH_0000538601-mRNA-1"/>
    </source>
</evidence>
<evidence type="ECO:0000256" key="3">
    <source>
        <dbReference type="ARBA" id="ARBA00022963"/>
    </source>
</evidence>
<dbReference type="InterPro" id="IPR000909">
    <property type="entry name" value="PLipase_C_PInositol-sp_X_dom"/>
</dbReference>
<accession>A0A183D9I8</accession>
<dbReference type="PANTHER" id="PTHR10336:SF36">
    <property type="entry name" value="1-PHOSPHATIDYLINOSITOL 4,5-BISPHOSPHATE PHOSPHODIESTERASE BETA-4"/>
    <property type="match status" value="1"/>
</dbReference>
<reference evidence="8" key="1">
    <citation type="submission" date="2016-06" db="UniProtKB">
        <authorList>
            <consortium name="WormBaseParasite"/>
        </authorList>
    </citation>
    <scope>IDENTIFICATION</scope>
</reference>
<name>A0A183D9I8_9BILA</name>
<dbReference type="Gene3D" id="3.20.20.190">
    <property type="entry name" value="Phosphatidylinositol (PI) phosphodiesterase"/>
    <property type="match status" value="1"/>
</dbReference>
<keyword evidence="3" id="KW-0442">Lipid degradation</keyword>
<keyword evidence="7" id="KW-1185">Reference proteome</keyword>
<dbReference type="EC" id="3.1.4.11" evidence="1"/>
<organism evidence="8">
    <name type="scientific">Gongylonema pulchrum</name>
    <dbReference type="NCBI Taxonomy" id="637853"/>
    <lineage>
        <taxon>Eukaryota</taxon>
        <taxon>Metazoa</taxon>
        <taxon>Ecdysozoa</taxon>
        <taxon>Nematoda</taxon>
        <taxon>Chromadorea</taxon>
        <taxon>Rhabditida</taxon>
        <taxon>Spirurina</taxon>
        <taxon>Spiruromorpha</taxon>
        <taxon>Spiruroidea</taxon>
        <taxon>Gongylonematidae</taxon>
        <taxon>Gongylonema</taxon>
    </lineage>
</organism>
<dbReference type="InterPro" id="IPR011992">
    <property type="entry name" value="EF-hand-dom_pair"/>
</dbReference>
<dbReference type="SUPFAM" id="SSF47473">
    <property type="entry name" value="EF-hand"/>
    <property type="match status" value="1"/>
</dbReference>
<dbReference type="GO" id="GO:0051209">
    <property type="term" value="P:release of sequestered calcium ion into cytosol"/>
    <property type="evidence" value="ECO:0007669"/>
    <property type="project" value="TreeGrafter"/>
</dbReference>
<dbReference type="Gene3D" id="1.10.238.10">
    <property type="entry name" value="EF-hand"/>
    <property type="match status" value="1"/>
</dbReference>
<dbReference type="AlphaFoldDB" id="A0A183D9I8"/>
<dbReference type="InterPro" id="IPR001192">
    <property type="entry name" value="PI-PLC_fam"/>
</dbReference>
<evidence type="ECO:0000256" key="4">
    <source>
        <dbReference type="ARBA" id="ARBA00023098"/>
    </source>
</evidence>
<evidence type="ECO:0000313" key="6">
    <source>
        <dbReference type="EMBL" id="VDK50494.1"/>
    </source>
</evidence>
<dbReference type="EMBL" id="UYRT01011310">
    <property type="protein sequence ID" value="VDK50494.1"/>
    <property type="molecule type" value="Genomic_DNA"/>
</dbReference>
<evidence type="ECO:0000259" key="5">
    <source>
        <dbReference type="Pfam" id="PF00388"/>
    </source>
</evidence>
<protein>
    <recommendedName>
        <fullName evidence="1">phosphoinositide phospholipase C</fullName>
        <ecNumber evidence="1">3.1.4.11</ecNumber>
    </recommendedName>
</protein>
<dbReference type="OrthoDB" id="269822at2759"/>
<sequence>MLPFPNFNDFIYFTEILDSLLPTKNKEDRKDVERALKTLPAFADKETVMMHEISDNFIFSCYCCICERSDVDYIFSEKFEAKEVKAESFAKYLKDEHYDPRLNELLYPAPTPEIAQSLINELGRSERLTKHAFLRFLLSPYNIAMHADHMMLKEEDMHKPLSHYFINSSHNTYLRGESLPKKKKKNCVR</sequence>
<dbReference type="GO" id="GO:0004435">
    <property type="term" value="F:phosphatidylinositol-4,5-bisphosphate phospholipase C activity"/>
    <property type="evidence" value="ECO:0007669"/>
    <property type="project" value="UniProtKB-EC"/>
</dbReference>
<dbReference type="Pfam" id="PF00388">
    <property type="entry name" value="PI-PLC-X"/>
    <property type="match status" value="1"/>
</dbReference>
<dbReference type="PROSITE" id="PS50007">
    <property type="entry name" value="PIPLC_X_DOMAIN"/>
    <property type="match status" value="1"/>
</dbReference>
<proteinExistence type="predicted"/>
<keyword evidence="2" id="KW-0378">Hydrolase</keyword>